<dbReference type="InterPro" id="IPR050613">
    <property type="entry name" value="Sec_Metabolite_Reg"/>
</dbReference>
<dbReference type="InterPro" id="IPR001138">
    <property type="entry name" value="Zn2Cys6_DnaBD"/>
</dbReference>
<dbReference type="STRING" id="1664694.A0A0N1NZR0"/>
<dbReference type="RefSeq" id="XP_018001957.1">
    <property type="nucleotide sequence ID" value="XM_018145618.1"/>
</dbReference>
<evidence type="ECO:0000259" key="7">
    <source>
        <dbReference type="PROSITE" id="PS50048"/>
    </source>
</evidence>
<feature type="region of interest" description="Disordered" evidence="6">
    <location>
        <begin position="1"/>
        <end position="60"/>
    </location>
</feature>
<protein>
    <submittedName>
        <fullName evidence="8">Putative transcriptional regulatory protein</fullName>
    </submittedName>
</protein>
<dbReference type="CDD" id="cd00067">
    <property type="entry name" value="GAL4"/>
    <property type="match status" value="1"/>
</dbReference>
<feature type="compositionally biased region" description="Pro residues" evidence="6">
    <location>
        <begin position="654"/>
        <end position="670"/>
    </location>
</feature>
<dbReference type="PROSITE" id="PS50048">
    <property type="entry name" value="ZN2_CY6_FUNGAL_2"/>
    <property type="match status" value="1"/>
</dbReference>
<evidence type="ECO:0000313" key="9">
    <source>
        <dbReference type="Proteomes" id="UP000038010"/>
    </source>
</evidence>
<dbReference type="SUPFAM" id="SSF57701">
    <property type="entry name" value="Zn2/Cys6 DNA-binding domain"/>
    <property type="match status" value="1"/>
</dbReference>
<dbReference type="PANTHER" id="PTHR31001:SF49">
    <property type="entry name" value="ZN(II)2CYS6 TRANSCRIPTION FACTOR (EUROFUNG)"/>
    <property type="match status" value="1"/>
</dbReference>
<feature type="compositionally biased region" description="Polar residues" evidence="6">
    <location>
        <begin position="146"/>
        <end position="168"/>
    </location>
</feature>
<evidence type="ECO:0000256" key="1">
    <source>
        <dbReference type="ARBA" id="ARBA00004123"/>
    </source>
</evidence>
<dbReference type="Pfam" id="PF00172">
    <property type="entry name" value="Zn_clus"/>
    <property type="match status" value="1"/>
</dbReference>
<feature type="compositionally biased region" description="Polar residues" evidence="6">
    <location>
        <begin position="32"/>
        <end position="42"/>
    </location>
</feature>
<dbReference type="SMART" id="SM00066">
    <property type="entry name" value="GAL4"/>
    <property type="match status" value="1"/>
</dbReference>
<name>A0A0N1NZR0_9EURO</name>
<feature type="compositionally biased region" description="Polar residues" evidence="6">
    <location>
        <begin position="637"/>
        <end position="652"/>
    </location>
</feature>
<dbReference type="OrthoDB" id="5431381at2759"/>
<feature type="domain" description="Zn(2)-C6 fungal-type" evidence="7">
    <location>
        <begin position="61"/>
        <end position="92"/>
    </location>
</feature>
<comment type="subcellular location">
    <subcellularLocation>
        <location evidence="1">Nucleus</location>
    </subcellularLocation>
</comment>
<evidence type="ECO:0000256" key="5">
    <source>
        <dbReference type="ARBA" id="ARBA00023242"/>
    </source>
</evidence>
<feature type="region of interest" description="Disordered" evidence="6">
    <location>
        <begin position="135"/>
        <end position="168"/>
    </location>
</feature>
<dbReference type="VEuPathDB" id="FungiDB:AB675_5409"/>
<dbReference type="GO" id="GO:0000981">
    <property type="term" value="F:DNA-binding transcription factor activity, RNA polymerase II-specific"/>
    <property type="evidence" value="ECO:0007669"/>
    <property type="project" value="InterPro"/>
</dbReference>
<evidence type="ECO:0000313" key="8">
    <source>
        <dbReference type="EMBL" id="KPI41994.1"/>
    </source>
</evidence>
<reference evidence="8 9" key="1">
    <citation type="submission" date="2015-06" db="EMBL/GenBank/DDBJ databases">
        <title>Draft genome of the ant-associated black yeast Phialophora attae CBS 131958.</title>
        <authorList>
            <person name="Moreno L.F."/>
            <person name="Stielow B.J."/>
            <person name="de Hoog S."/>
            <person name="Vicente V.A."/>
            <person name="Weiss V.A."/>
            <person name="de Vries M."/>
            <person name="Cruz L.M."/>
            <person name="Souza E.M."/>
        </authorList>
    </citation>
    <scope>NUCLEOTIDE SEQUENCE [LARGE SCALE GENOMIC DNA]</scope>
    <source>
        <strain evidence="8 9">CBS 131958</strain>
    </source>
</reference>
<dbReference type="GO" id="GO:0005634">
    <property type="term" value="C:nucleus"/>
    <property type="evidence" value="ECO:0007669"/>
    <property type="project" value="UniProtKB-SubCell"/>
</dbReference>
<dbReference type="GeneID" id="28737498"/>
<gene>
    <name evidence="8" type="ORF">AB675_5409</name>
</gene>
<dbReference type="CDD" id="cd12148">
    <property type="entry name" value="fungal_TF_MHR"/>
    <property type="match status" value="1"/>
</dbReference>
<accession>A0A0N1NZR0</accession>
<dbReference type="GO" id="GO:0003677">
    <property type="term" value="F:DNA binding"/>
    <property type="evidence" value="ECO:0007669"/>
    <property type="project" value="UniProtKB-KW"/>
</dbReference>
<keyword evidence="9" id="KW-1185">Reference proteome</keyword>
<dbReference type="AlphaFoldDB" id="A0A0N1NZR0"/>
<comment type="caution">
    <text evidence="8">The sequence shown here is derived from an EMBL/GenBank/DDBJ whole genome shotgun (WGS) entry which is preliminary data.</text>
</comment>
<organism evidence="8 9">
    <name type="scientific">Cyphellophora attinorum</name>
    <dbReference type="NCBI Taxonomy" id="1664694"/>
    <lineage>
        <taxon>Eukaryota</taxon>
        <taxon>Fungi</taxon>
        <taxon>Dikarya</taxon>
        <taxon>Ascomycota</taxon>
        <taxon>Pezizomycotina</taxon>
        <taxon>Eurotiomycetes</taxon>
        <taxon>Chaetothyriomycetidae</taxon>
        <taxon>Chaetothyriales</taxon>
        <taxon>Cyphellophoraceae</taxon>
        <taxon>Cyphellophora</taxon>
    </lineage>
</organism>
<evidence type="ECO:0000256" key="4">
    <source>
        <dbReference type="ARBA" id="ARBA00023163"/>
    </source>
</evidence>
<feature type="compositionally biased region" description="Polar residues" evidence="6">
    <location>
        <begin position="682"/>
        <end position="694"/>
    </location>
</feature>
<dbReference type="GO" id="GO:0008270">
    <property type="term" value="F:zinc ion binding"/>
    <property type="evidence" value="ECO:0007669"/>
    <property type="project" value="InterPro"/>
</dbReference>
<dbReference type="Gene3D" id="4.10.240.10">
    <property type="entry name" value="Zn(2)-C6 fungal-type DNA-binding domain"/>
    <property type="match status" value="1"/>
</dbReference>
<dbReference type="InterPro" id="IPR036864">
    <property type="entry name" value="Zn2-C6_fun-type_DNA-bd_sf"/>
</dbReference>
<keyword evidence="2" id="KW-0805">Transcription regulation</keyword>
<keyword evidence="3" id="KW-0238">DNA-binding</keyword>
<proteinExistence type="predicted"/>
<evidence type="ECO:0000256" key="2">
    <source>
        <dbReference type="ARBA" id="ARBA00023015"/>
    </source>
</evidence>
<evidence type="ECO:0000256" key="6">
    <source>
        <dbReference type="SAM" id="MobiDB-lite"/>
    </source>
</evidence>
<dbReference type="PROSITE" id="PS00463">
    <property type="entry name" value="ZN2_CY6_FUNGAL_1"/>
    <property type="match status" value="1"/>
</dbReference>
<dbReference type="Proteomes" id="UP000038010">
    <property type="component" value="Unassembled WGS sequence"/>
</dbReference>
<evidence type="ECO:0000256" key="3">
    <source>
        <dbReference type="ARBA" id="ARBA00023125"/>
    </source>
</evidence>
<sequence>MADEQMQDLNPEIPGPPPVNDATAASIFSPAQDPTLSATDDASAQPKPQKPVKRRNRQPVVCKPCRDRRSKCDRGTPCSLCRKRGEDHLCIYASRADKTRNAGSRGSKSAEARKKQLEKLGQLESLFKRYMPQDHYQSADRKDHYGTSQGPTSTTADGEPLLSTTDGPHWSSIFQQLRSSMEGYEDALSDIDDGIVTGDEAPFLLGNPNPPSLTTVLVQYLPADKNEVDKVIQDYFDATFMVIPVIHGGKFLREYNEFWKNMHGADPIWVALLFGIMSLSAMIIAQKSEEPDLSQRDAWITAAAHCLAIGGYLKPSTYLIPALLIFSQSQYMRYQDPSREVAALVPIIPFEGEMRRRQWVMIRHLDRQIACQFGVPASVLSDAADIHPPHNLPDEDLSEDMTSLPPSRPLAGYHPVATFIIKNGLMAIFDEIYSFALSFRPHVNEDAEIKRLGALLQNEWTSIPQNYKAKPMADSINDPQTLRMSRITLEFLYQKCTIVLHRRRVAKHDSASYQACTTAAKSIINTFQDLLDALQPGKLMEGHGWVLSATIVCDFLLACMTLAMAVVATQPISKDIEENLNVLDNAKLMCHSLTAKSRGAARVVTAISNVLAKFGREPSLPIDPRMAPQIQQGYQPAPSYSLNGYTPASSAPGTHPPPQGSPFQPFPTPAPSSALSEERSTSHGPQGQQFTSSGQLPYLGSLAQSYTNHPLPAFEGQPMMAGLFPSTNQQQSLHQQLASAAQQYGQATQGPLQQFGQNAVSLDPWERATAAVNGSLGEIDWSIFDQYIFE</sequence>
<dbReference type="EMBL" id="LFJN01000008">
    <property type="protein sequence ID" value="KPI41994.1"/>
    <property type="molecule type" value="Genomic_DNA"/>
</dbReference>
<feature type="region of interest" description="Disordered" evidence="6">
    <location>
        <begin position="637"/>
        <end position="694"/>
    </location>
</feature>
<keyword evidence="5" id="KW-0539">Nucleus</keyword>
<keyword evidence="4" id="KW-0804">Transcription</keyword>
<dbReference type="PANTHER" id="PTHR31001">
    <property type="entry name" value="UNCHARACTERIZED TRANSCRIPTIONAL REGULATORY PROTEIN"/>
    <property type="match status" value="1"/>
</dbReference>